<dbReference type="PANTHER" id="PTHR30349:SF64">
    <property type="entry name" value="PROPHAGE INTEGRASE INTD-RELATED"/>
    <property type="match status" value="1"/>
</dbReference>
<evidence type="ECO:0000313" key="9">
    <source>
        <dbReference type="EMBL" id="WYJ94646.1"/>
    </source>
</evidence>
<name>A0A200J1Q9_9ENTE</name>
<proteinExistence type="inferred from homology"/>
<dbReference type="Pfam" id="PF14659">
    <property type="entry name" value="Phage_int_SAM_3"/>
    <property type="match status" value="1"/>
</dbReference>
<evidence type="ECO:0000313" key="10">
    <source>
        <dbReference type="Proteomes" id="UP000196151"/>
    </source>
</evidence>
<dbReference type="SUPFAM" id="SSF56349">
    <property type="entry name" value="DNA breaking-rejoining enzymes"/>
    <property type="match status" value="1"/>
</dbReference>
<dbReference type="Gene3D" id="1.10.150.130">
    <property type="match status" value="1"/>
</dbReference>
<evidence type="ECO:0000256" key="1">
    <source>
        <dbReference type="ARBA" id="ARBA00008857"/>
    </source>
</evidence>
<evidence type="ECO:0000256" key="2">
    <source>
        <dbReference type="ARBA" id="ARBA00022908"/>
    </source>
</evidence>
<reference evidence="8" key="1">
    <citation type="submission" date="2017-05" db="EMBL/GenBank/DDBJ databases">
        <title>The Genome Sequence of Enterococcus sp. 9D6_DIV0238.</title>
        <authorList>
            <consortium name="The Broad Institute Genomics Platform"/>
            <consortium name="The Broad Institute Genomic Center for Infectious Diseases"/>
            <person name="Earl A."/>
            <person name="Manson A."/>
            <person name="Schwartman J."/>
            <person name="Gilmore M."/>
            <person name="Abouelleil A."/>
            <person name="Cao P."/>
            <person name="Chapman S."/>
            <person name="Cusick C."/>
            <person name="Shea T."/>
            <person name="Young S."/>
            <person name="Neafsey D."/>
            <person name="Nusbaum C."/>
            <person name="Birren B."/>
        </authorList>
    </citation>
    <scope>NUCLEOTIDE SEQUENCE [LARGE SCALE GENOMIC DNA]</scope>
    <source>
        <strain evidence="8">9D6_DIV0238</strain>
    </source>
</reference>
<keyword evidence="3 5" id="KW-0238">DNA-binding</keyword>
<feature type="domain" description="Core-binding (CB)" evidence="7">
    <location>
        <begin position="107"/>
        <end position="186"/>
    </location>
</feature>
<evidence type="ECO:0000259" key="6">
    <source>
        <dbReference type="PROSITE" id="PS51898"/>
    </source>
</evidence>
<dbReference type="EMBL" id="NIBQ01000003">
    <property type="protein sequence ID" value="OUZ30557.1"/>
    <property type="molecule type" value="Genomic_DNA"/>
</dbReference>
<reference evidence="9" key="3">
    <citation type="submission" date="2024-03" db="EMBL/GenBank/DDBJ databases">
        <title>The Genome Sequence of Enterococcus sp. DIV0238c.</title>
        <authorList>
            <consortium name="The Broad Institute Genomics Platform"/>
            <consortium name="The Broad Institute Microbial Omics Core"/>
            <consortium name="The Broad Institute Genomic Center for Infectious Diseases"/>
            <person name="Earl A."/>
            <person name="Manson A."/>
            <person name="Gilmore M."/>
            <person name="Schwartman J."/>
            <person name="Shea T."/>
            <person name="Abouelleil A."/>
            <person name="Cao P."/>
            <person name="Chapman S."/>
            <person name="Cusick C."/>
            <person name="Young S."/>
            <person name="Neafsey D."/>
            <person name="Nusbaum C."/>
            <person name="Birren B."/>
        </authorList>
    </citation>
    <scope>NUCLEOTIDE SEQUENCE</scope>
    <source>
        <strain evidence="9">9D6_DIV0238</strain>
    </source>
</reference>
<feature type="domain" description="Tyr recombinase" evidence="6">
    <location>
        <begin position="200"/>
        <end position="400"/>
    </location>
</feature>
<dbReference type="GO" id="GO:0015074">
    <property type="term" value="P:DNA integration"/>
    <property type="evidence" value="ECO:0007669"/>
    <property type="project" value="UniProtKB-KW"/>
</dbReference>
<dbReference type="InterPro" id="IPR010998">
    <property type="entry name" value="Integrase_recombinase_N"/>
</dbReference>
<dbReference type="InterPro" id="IPR011010">
    <property type="entry name" value="DNA_brk_join_enz"/>
</dbReference>
<accession>A0A200J1Q9</accession>
<evidence type="ECO:0008006" key="11">
    <source>
        <dbReference type="Google" id="ProtNLM"/>
    </source>
</evidence>
<evidence type="ECO:0000259" key="7">
    <source>
        <dbReference type="PROSITE" id="PS51900"/>
    </source>
</evidence>
<dbReference type="PANTHER" id="PTHR30349">
    <property type="entry name" value="PHAGE INTEGRASE-RELATED"/>
    <property type="match status" value="1"/>
</dbReference>
<evidence type="ECO:0000256" key="5">
    <source>
        <dbReference type="PROSITE-ProRule" id="PRU01248"/>
    </source>
</evidence>
<dbReference type="InterPro" id="IPR013762">
    <property type="entry name" value="Integrase-like_cat_sf"/>
</dbReference>
<dbReference type="AlphaFoldDB" id="A0A200J1Q9"/>
<dbReference type="InterPro" id="IPR044068">
    <property type="entry name" value="CB"/>
</dbReference>
<dbReference type="GO" id="GO:0006310">
    <property type="term" value="P:DNA recombination"/>
    <property type="evidence" value="ECO:0007669"/>
    <property type="project" value="UniProtKB-KW"/>
</dbReference>
<protein>
    <recommendedName>
        <fullName evidence="11">Tyr recombinase domain-containing protein</fullName>
    </recommendedName>
</protein>
<sequence length="409" mass="47251">MTYIYYLILKKQRNVERIEDTPSKKSSKYKVEGNKSEMVKKGENIYKRKDGRWEGRYIKERTLKNKIVYGYIYGRQYAEVKERLTVIKAKYLLSDYSMTRYNGTIETFISNWMMSTMKYIVKPTTYSNYVRLIKRHIIPSVGSIELQKITQEDVQTLVYQLAQQQFASGTIRNVFNILKKALNLAVEQKYLRENPCKNIILPKTTTKKVSALSLNDQRKVELLALQEKECSPIILALYSGMRIGEISGLKWEDIDFEKQVIHVKRTITRITNEHTTTTKTEVVEGTPKSNNSERVIPLAKNLSNYLMDKKQKTSSVYVISCNGGLTEPRTINYRFKKIVNTIGLPEIRFHSLRHTFATRCLEQGVDVASLSQILGHHSTKLTLDTYADSLLENRQAAIATIDNLFLNAQ</sequence>
<keyword evidence="2" id="KW-0229">DNA integration</keyword>
<dbReference type="GO" id="GO:0003677">
    <property type="term" value="F:DNA binding"/>
    <property type="evidence" value="ECO:0007669"/>
    <property type="project" value="UniProtKB-UniRule"/>
</dbReference>
<dbReference type="EMBL" id="CP147246">
    <property type="protein sequence ID" value="WYJ94646.1"/>
    <property type="molecule type" value="Genomic_DNA"/>
</dbReference>
<dbReference type="InterPro" id="IPR002104">
    <property type="entry name" value="Integrase_catalytic"/>
</dbReference>
<evidence type="ECO:0000313" key="8">
    <source>
        <dbReference type="EMBL" id="OUZ30557.1"/>
    </source>
</evidence>
<keyword evidence="10" id="KW-1185">Reference proteome</keyword>
<dbReference type="Proteomes" id="UP000196151">
    <property type="component" value="Chromosome"/>
</dbReference>
<keyword evidence="4" id="KW-0233">DNA recombination</keyword>
<dbReference type="PROSITE" id="PS51900">
    <property type="entry name" value="CB"/>
    <property type="match status" value="1"/>
</dbReference>
<dbReference type="CDD" id="cd01189">
    <property type="entry name" value="INT_ICEBs1_C_like"/>
    <property type="match status" value="1"/>
</dbReference>
<organism evidence="8">
    <name type="scientific">Candidatus Enterococcus dunnyi</name>
    <dbReference type="NCBI Taxonomy" id="1834192"/>
    <lineage>
        <taxon>Bacteria</taxon>
        <taxon>Bacillati</taxon>
        <taxon>Bacillota</taxon>
        <taxon>Bacilli</taxon>
        <taxon>Lactobacillales</taxon>
        <taxon>Enterococcaceae</taxon>
        <taxon>Enterococcus</taxon>
    </lineage>
</organism>
<dbReference type="PROSITE" id="PS51898">
    <property type="entry name" value="TYR_RECOMBINASE"/>
    <property type="match status" value="1"/>
</dbReference>
<dbReference type="Pfam" id="PF00589">
    <property type="entry name" value="Phage_integrase"/>
    <property type="match status" value="1"/>
</dbReference>
<dbReference type="Gene3D" id="1.10.443.10">
    <property type="entry name" value="Intergrase catalytic core"/>
    <property type="match status" value="1"/>
</dbReference>
<dbReference type="InterPro" id="IPR050090">
    <property type="entry name" value="Tyrosine_recombinase_XerCD"/>
</dbReference>
<comment type="similarity">
    <text evidence="1">Belongs to the 'phage' integrase family.</text>
</comment>
<evidence type="ECO:0000256" key="4">
    <source>
        <dbReference type="ARBA" id="ARBA00023172"/>
    </source>
</evidence>
<dbReference type="InterPro" id="IPR004107">
    <property type="entry name" value="Integrase_SAM-like_N"/>
</dbReference>
<gene>
    <name evidence="9" type="ORF">A5889_002159</name>
    <name evidence="8" type="ORF">A5889_002845</name>
</gene>
<evidence type="ECO:0000256" key="3">
    <source>
        <dbReference type="ARBA" id="ARBA00023125"/>
    </source>
</evidence>
<reference evidence="9" key="2">
    <citation type="submission" date="2017-05" db="EMBL/GenBank/DDBJ databases">
        <authorList>
            <consortium name="The Broad Institute Genomics Platform"/>
            <consortium name="The Broad Institute Genomic Center for Infectious Diseases"/>
            <person name="Earl A."/>
            <person name="Manson A."/>
            <person name="Schwartman J."/>
            <person name="Gilmore M."/>
            <person name="Abouelleil A."/>
            <person name="Cao P."/>
            <person name="Chapman S."/>
            <person name="Cusick C."/>
            <person name="Shea T."/>
            <person name="Young S."/>
            <person name="Neafsey D."/>
            <person name="Nusbaum C."/>
            <person name="Birren B."/>
        </authorList>
    </citation>
    <scope>NUCLEOTIDE SEQUENCE</scope>
    <source>
        <strain evidence="9">9D6_DIV0238</strain>
    </source>
</reference>